<evidence type="ECO:0000256" key="4">
    <source>
        <dbReference type="ARBA" id="ARBA00022833"/>
    </source>
</evidence>
<evidence type="ECO:0000256" key="3">
    <source>
        <dbReference type="ARBA" id="ARBA00022801"/>
    </source>
</evidence>
<dbReference type="Proteomes" id="UP000183208">
    <property type="component" value="Unassembled WGS sequence"/>
</dbReference>
<dbReference type="PANTHER" id="PTHR35005">
    <property type="entry name" value="3-DEHYDRO-SCYLLO-INOSOSE HYDROLASE"/>
    <property type="match status" value="1"/>
</dbReference>
<sequence length="263" mass="27853">MGADTDRHFIERMTWQQVARRIGDGAAAILPIGAAAKQHGFHLPLNTDRLQAEWLAARIAEPVDALIWPTLTYGHYPAFVEYAGSSSLSAATFETLVHEVAAGILGGGCGKLLVLNTGISTLAPVDRALARLNTSRVMHVWTHGGPRYPRVAKGLAQQGHGSHADELETSLMLALAPHLVDMARAEASPAMTQDTPGPLTPSDPNSPNYSRSGSYGDPTLATSAKGEMLLAAMLDDLNEHVAAFVAKPPAAEPKPATMQSPSR</sequence>
<dbReference type="PANTHER" id="PTHR35005:SF1">
    <property type="entry name" value="2-AMINO-5-FORMYLAMINO-6-RIBOSYLAMINOPYRIMIDIN-4(3H)-ONE 5'-MONOPHOSPHATE DEFORMYLASE"/>
    <property type="match status" value="1"/>
</dbReference>
<reference evidence="7 8" key="1">
    <citation type="submission" date="2016-10" db="EMBL/GenBank/DDBJ databases">
        <authorList>
            <person name="de Groot N.N."/>
        </authorList>
    </citation>
    <scope>NUCLEOTIDE SEQUENCE [LARGE SCALE GENOMIC DNA]</scope>
    <source>
        <strain evidence="7 8">GAS522</strain>
    </source>
</reference>
<evidence type="ECO:0000313" key="7">
    <source>
        <dbReference type="EMBL" id="SEC60396.1"/>
    </source>
</evidence>
<dbReference type="Pfam" id="PF02633">
    <property type="entry name" value="Creatininase"/>
    <property type="match status" value="1"/>
</dbReference>
<gene>
    <name evidence="7" type="ORF">SAMN05444171_1827</name>
</gene>
<dbReference type="InterPro" id="IPR024087">
    <property type="entry name" value="Creatininase-like_sf"/>
</dbReference>
<dbReference type="SUPFAM" id="SSF102215">
    <property type="entry name" value="Creatininase"/>
    <property type="match status" value="1"/>
</dbReference>
<dbReference type="EMBL" id="FNTI01000001">
    <property type="protein sequence ID" value="SEC60396.1"/>
    <property type="molecule type" value="Genomic_DNA"/>
</dbReference>
<comment type="similarity">
    <text evidence="5">Belongs to the creatininase superfamily.</text>
</comment>
<dbReference type="InterPro" id="IPR003785">
    <property type="entry name" value="Creatininase/forma_Hydrolase"/>
</dbReference>
<evidence type="ECO:0000256" key="1">
    <source>
        <dbReference type="ARBA" id="ARBA00001947"/>
    </source>
</evidence>
<dbReference type="GO" id="GO:0016811">
    <property type="term" value="F:hydrolase activity, acting on carbon-nitrogen (but not peptide) bonds, in linear amides"/>
    <property type="evidence" value="ECO:0007669"/>
    <property type="project" value="TreeGrafter"/>
</dbReference>
<dbReference type="RefSeq" id="WP_074817963.1">
    <property type="nucleotide sequence ID" value="NZ_FNTI01000001.1"/>
</dbReference>
<feature type="compositionally biased region" description="Polar residues" evidence="6">
    <location>
        <begin position="202"/>
        <end position="213"/>
    </location>
</feature>
<keyword evidence="2" id="KW-0479">Metal-binding</keyword>
<name>A0A1M6V7I9_9BRAD</name>
<evidence type="ECO:0000256" key="2">
    <source>
        <dbReference type="ARBA" id="ARBA00022723"/>
    </source>
</evidence>
<proteinExistence type="inferred from homology"/>
<dbReference type="OrthoDB" id="9801445at2"/>
<evidence type="ECO:0000313" key="8">
    <source>
        <dbReference type="Proteomes" id="UP000183208"/>
    </source>
</evidence>
<evidence type="ECO:0000256" key="6">
    <source>
        <dbReference type="SAM" id="MobiDB-lite"/>
    </source>
</evidence>
<dbReference type="Gene3D" id="3.40.50.10310">
    <property type="entry name" value="Creatininase"/>
    <property type="match status" value="1"/>
</dbReference>
<dbReference type="AlphaFoldDB" id="A0A1M6V7I9"/>
<comment type="cofactor">
    <cofactor evidence="1">
        <name>Zn(2+)</name>
        <dbReference type="ChEBI" id="CHEBI:29105"/>
    </cofactor>
</comment>
<evidence type="ECO:0000256" key="5">
    <source>
        <dbReference type="ARBA" id="ARBA00024029"/>
    </source>
</evidence>
<feature type="region of interest" description="Disordered" evidence="6">
    <location>
        <begin position="188"/>
        <end position="221"/>
    </location>
</feature>
<protein>
    <submittedName>
        <fullName evidence="7">Creatinine amidohydrolase</fullName>
    </submittedName>
</protein>
<keyword evidence="4" id="KW-0862">Zinc</keyword>
<keyword evidence="3 7" id="KW-0378">Hydrolase</keyword>
<accession>A0A1M6V7I9</accession>
<organism evidence="7 8">
    <name type="scientific">Bradyrhizobium lablabi</name>
    <dbReference type="NCBI Taxonomy" id="722472"/>
    <lineage>
        <taxon>Bacteria</taxon>
        <taxon>Pseudomonadati</taxon>
        <taxon>Pseudomonadota</taxon>
        <taxon>Alphaproteobacteria</taxon>
        <taxon>Hyphomicrobiales</taxon>
        <taxon>Nitrobacteraceae</taxon>
        <taxon>Bradyrhizobium</taxon>
    </lineage>
</organism>
<dbReference type="GO" id="GO:0009231">
    <property type="term" value="P:riboflavin biosynthetic process"/>
    <property type="evidence" value="ECO:0007669"/>
    <property type="project" value="TreeGrafter"/>
</dbReference>
<dbReference type="GO" id="GO:0046872">
    <property type="term" value="F:metal ion binding"/>
    <property type="evidence" value="ECO:0007669"/>
    <property type="project" value="UniProtKB-KW"/>
</dbReference>